<evidence type="ECO:0000256" key="7">
    <source>
        <dbReference type="SAM" id="Coils"/>
    </source>
</evidence>
<keyword evidence="4 6" id="KW-0443">Lipid metabolism</keyword>
<keyword evidence="7" id="KW-0175">Coiled coil</keyword>
<dbReference type="SMART" id="SM00148">
    <property type="entry name" value="PLCXc"/>
    <property type="match status" value="1"/>
</dbReference>
<dbReference type="PROSITE" id="PS50004">
    <property type="entry name" value="C2"/>
    <property type="match status" value="1"/>
</dbReference>
<keyword evidence="5" id="KW-0807">Transducer</keyword>
<dbReference type="InterPro" id="IPR000909">
    <property type="entry name" value="PLipase_C_PInositol-sp_X_dom"/>
</dbReference>
<evidence type="ECO:0000256" key="2">
    <source>
        <dbReference type="ARBA" id="ARBA00022801"/>
    </source>
</evidence>
<dbReference type="Pfam" id="PF00388">
    <property type="entry name" value="PI-PLC-X"/>
    <property type="match status" value="1"/>
</dbReference>
<dbReference type="GO" id="GO:0016042">
    <property type="term" value="P:lipid catabolic process"/>
    <property type="evidence" value="ECO:0007669"/>
    <property type="project" value="UniProtKB-KW"/>
</dbReference>
<feature type="coiled-coil region" evidence="7">
    <location>
        <begin position="1205"/>
        <end position="1239"/>
    </location>
</feature>
<evidence type="ECO:0000256" key="3">
    <source>
        <dbReference type="ARBA" id="ARBA00022963"/>
    </source>
</evidence>
<evidence type="ECO:0000256" key="4">
    <source>
        <dbReference type="ARBA" id="ARBA00023098"/>
    </source>
</evidence>
<dbReference type="EMBL" id="CAACVS010000048">
    <property type="protein sequence ID" value="VEU35094.1"/>
    <property type="molecule type" value="Genomic_DNA"/>
</dbReference>
<dbReference type="PROSITE" id="PS50008">
    <property type="entry name" value="PIPLC_Y_DOMAIN"/>
    <property type="match status" value="1"/>
</dbReference>
<dbReference type="InterPro" id="IPR000008">
    <property type="entry name" value="C2_dom"/>
</dbReference>
<dbReference type="GO" id="GO:0048015">
    <property type="term" value="P:phosphatidylinositol-mediated signaling"/>
    <property type="evidence" value="ECO:0007669"/>
    <property type="project" value="TreeGrafter"/>
</dbReference>
<dbReference type="InterPro" id="IPR017946">
    <property type="entry name" value="PLC-like_Pdiesterase_TIM-brl"/>
</dbReference>
<dbReference type="InterPro" id="IPR001192">
    <property type="entry name" value="PI-PLC_fam"/>
</dbReference>
<evidence type="ECO:0000256" key="8">
    <source>
        <dbReference type="SAM" id="MobiDB-lite"/>
    </source>
</evidence>
<dbReference type="EC" id="3.1.4.11" evidence="1 6"/>
<accession>A0A448YZB1</accession>
<dbReference type="SMART" id="SM00239">
    <property type="entry name" value="C2"/>
    <property type="match status" value="1"/>
</dbReference>
<dbReference type="PANTHER" id="PTHR10336:SF36">
    <property type="entry name" value="1-PHOSPHATIDYLINOSITOL 4,5-BISPHOSPHATE PHOSPHODIESTERASE BETA-4"/>
    <property type="match status" value="1"/>
</dbReference>
<dbReference type="Proteomes" id="UP000291116">
    <property type="component" value="Unassembled WGS sequence"/>
</dbReference>
<feature type="coiled-coil region" evidence="7">
    <location>
        <begin position="744"/>
        <end position="771"/>
    </location>
</feature>
<dbReference type="Gene3D" id="2.60.40.150">
    <property type="entry name" value="C2 domain"/>
    <property type="match status" value="1"/>
</dbReference>
<protein>
    <recommendedName>
        <fullName evidence="1 6">Phosphoinositide phospholipase C</fullName>
        <ecNumber evidence="1 6">3.1.4.11</ecNumber>
    </recommendedName>
</protein>
<dbReference type="InterPro" id="IPR001711">
    <property type="entry name" value="PLipase_C_Pinositol-sp_Y"/>
</dbReference>
<dbReference type="PANTHER" id="PTHR10336">
    <property type="entry name" value="PHOSPHOINOSITIDE-SPECIFIC PHOSPHOLIPASE C FAMILY PROTEIN"/>
    <property type="match status" value="1"/>
</dbReference>
<dbReference type="InterPro" id="IPR035892">
    <property type="entry name" value="C2_domain_sf"/>
</dbReference>
<gene>
    <name evidence="11" type="ORF">PSNMU_V1.4_AUG-EV-PASAV3_0018390</name>
</gene>
<evidence type="ECO:0000259" key="10">
    <source>
        <dbReference type="PROSITE" id="PS50008"/>
    </source>
</evidence>
<evidence type="ECO:0000256" key="5">
    <source>
        <dbReference type="ARBA" id="ARBA00023224"/>
    </source>
</evidence>
<name>A0A448YZB1_9STRA</name>
<dbReference type="GO" id="GO:0051209">
    <property type="term" value="P:release of sequestered calcium ion into cytosol"/>
    <property type="evidence" value="ECO:0007669"/>
    <property type="project" value="TreeGrafter"/>
</dbReference>
<dbReference type="PRINTS" id="PR00390">
    <property type="entry name" value="PHPHLIPASEC"/>
</dbReference>
<organism evidence="11 12">
    <name type="scientific">Pseudo-nitzschia multistriata</name>
    <dbReference type="NCBI Taxonomy" id="183589"/>
    <lineage>
        <taxon>Eukaryota</taxon>
        <taxon>Sar</taxon>
        <taxon>Stramenopiles</taxon>
        <taxon>Ochrophyta</taxon>
        <taxon>Bacillariophyta</taxon>
        <taxon>Bacillariophyceae</taxon>
        <taxon>Bacillariophycidae</taxon>
        <taxon>Bacillariales</taxon>
        <taxon>Bacillariaceae</taxon>
        <taxon>Pseudo-nitzschia</taxon>
    </lineage>
</organism>
<feature type="coiled-coil region" evidence="7">
    <location>
        <begin position="947"/>
        <end position="977"/>
    </location>
</feature>
<dbReference type="OrthoDB" id="269822at2759"/>
<dbReference type="SMART" id="SM00149">
    <property type="entry name" value="PLCYc"/>
    <property type="match status" value="1"/>
</dbReference>
<dbReference type="Pfam" id="PF00168">
    <property type="entry name" value="C2"/>
    <property type="match status" value="1"/>
</dbReference>
<feature type="compositionally biased region" description="Basic and acidic residues" evidence="8">
    <location>
        <begin position="1133"/>
        <end position="1147"/>
    </location>
</feature>
<dbReference type="GO" id="GO:0004435">
    <property type="term" value="F:phosphatidylinositol-4,5-bisphosphate phospholipase C activity"/>
    <property type="evidence" value="ECO:0007669"/>
    <property type="project" value="UniProtKB-EC"/>
</dbReference>
<evidence type="ECO:0000313" key="12">
    <source>
        <dbReference type="Proteomes" id="UP000291116"/>
    </source>
</evidence>
<comment type="catalytic activity">
    <reaction evidence="6">
        <text>a 1,2-diacyl-sn-glycero-3-phospho-(1D-myo-inositol-4,5-bisphosphate) + H2O = 1D-myo-inositol 1,4,5-trisphosphate + a 1,2-diacyl-sn-glycerol + H(+)</text>
        <dbReference type="Rhea" id="RHEA:33179"/>
        <dbReference type="ChEBI" id="CHEBI:15377"/>
        <dbReference type="ChEBI" id="CHEBI:15378"/>
        <dbReference type="ChEBI" id="CHEBI:17815"/>
        <dbReference type="ChEBI" id="CHEBI:58456"/>
        <dbReference type="ChEBI" id="CHEBI:203600"/>
        <dbReference type="EC" id="3.1.4.11"/>
    </reaction>
</comment>
<keyword evidence="3 6" id="KW-0442">Lipid degradation</keyword>
<dbReference type="PROSITE" id="PS50007">
    <property type="entry name" value="PIPLC_X_DOMAIN"/>
    <property type="match status" value="1"/>
</dbReference>
<feature type="coiled-coil region" evidence="7">
    <location>
        <begin position="845"/>
        <end position="914"/>
    </location>
</feature>
<dbReference type="Gene3D" id="3.20.20.190">
    <property type="entry name" value="Phosphatidylinositol (PI) phosphodiesterase"/>
    <property type="match status" value="2"/>
</dbReference>
<evidence type="ECO:0000256" key="1">
    <source>
        <dbReference type="ARBA" id="ARBA00012368"/>
    </source>
</evidence>
<dbReference type="SUPFAM" id="SSF51695">
    <property type="entry name" value="PLC-like phosphodiesterases"/>
    <property type="match status" value="1"/>
</dbReference>
<dbReference type="Gene3D" id="1.10.238.10">
    <property type="entry name" value="EF-hand"/>
    <property type="match status" value="1"/>
</dbReference>
<feature type="domain" description="PI-PLC Y-box" evidence="10">
    <location>
        <begin position="1343"/>
        <end position="1440"/>
    </location>
</feature>
<dbReference type="SUPFAM" id="SSF49562">
    <property type="entry name" value="C2 domain (Calcium/lipid-binding domain, CaLB)"/>
    <property type="match status" value="1"/>
</dbReference>
<evidence type="ECO:0000313" key="11">
    <source>
        <dbReference type="EMBL" id="VEU35094.1"/>
    </source>
</evidence>
<reference evidence="11 12" key="1">
    <citation type="submission" date="2019-01" db="EMBL/GenBank/DDBJ databases">
        <authorList>
            <person name="Ferrante I. M."/>
        </authorList>
    </citation>
    <scope>NUCLEOTIDE SEQUENCE [LARGE SCALE GENOMIC DNA]</scope>
    <source>
        <strain evidence="11 12">B856</strain>
    </source>
</reference>
<keyword evidence="2 6" id="KW-0378">Hydrolase</keyword>
<feature type="domain" description="C2" evidence="9">
    <location>
        <begin position="1432"/>
        <end position="1567"/>
    </location>
</feature>
<evidence type="ECO:0000259" key="9">
    <source>
        <dbReference type="PROSITE" id="PS50004"/>
    </source>
</evidence>
<feature type="region of interest" description="Disordered" evidence="8">
    <location>
        <begin position="1133"/>
        <end position="1153"/>
    </location>
</feature>
<evidence type="ECO:0000256" key="6">
    <source>
        <dbReference type="RuleBase" id="RU361133"/>
    </source>
</evidence>
<dbReference type="CDD" id="cd00275">
    <property type="entry name" value="C2_PLC_like"/>
    <property type="match status" value="1"/>
</dbReference>
<proteinExistence type="predicted"/>
<dbReference type="Pfam" id="PF00387">
    <property type="entry name" value="PI-PLC-Y"/>
    <property type="match status" value="1"/>
</dbReference>
<keyword evidence="12" id="KW-1185">Reference proteome</keyword>
<sequence length="1589" mass="177464">MASNVLCGQAGLLQLPPVRKSKSGDKPVCSMLADAKLHPYLRVDRKKLKSDSRTGIEVFKISKNGKLQARRLGISPDNRCLLVTTNRVNSFKSFLKVATGNTHDPSSTKVIDVSRIDRLIKGQLSKRFLMENHHSDDLAAGGGTHSQSNSEAFLEQHEATSITIVYRQTRAERLSSLSLSSATEAGDASYGGRIGSSISGGLNKTVNMNASVSGDESTIASRSIKSKGQSKGHGKAPVESCAYYGGYECLDLCITDPKDFQQLVETLEELMELYKKERRWMERSVLLYQHHRIDMGRTDVSDPISPGDWISLCDRLNAPLRRPEIKSLYKDMQNELKRACKELGTELDFLDSGLPPWAVAELLKDLHFQSTTAMGLKYTKQDPTLRLWHEILDSDPVPILNKDGSKNNMDTKMINQSASTDTTISPVALLSFIRSQQKEFKASLEDATEIIKAVKAQKSFKHLAAETGDAGNGNNPGGGAGDGRLTKDEFMNFLLSDTNDLMDPRKGKVNADDMTHPLSSYWIMSSHDTYLDCWNPDHIVLDEQMYLAALYRGVKCLELDIFDDCSLAPKPVIAREKPTSVDDPCISVRVALRAIRQYLVTNENSFPIIVNIENHCSYEAQEKLADYIYEDLGSIGLIVVPDNSGSIDSSDLLPSPASMKGRVLIMGKRPSIVEDGAKVINDDFDDENDVSIDEADFAIPNVKSEDGEDSERGIVVGFDAKGPIRVYNEREQKNTIEHSPGELLYIAKQELETAELQAAQVEMKAIALEEASLRVEKYADALIRNAGLSDEAVAELLQRLNGEDIDPDRHLDSLPRRDEGVEVEDFFADAVNSAKLTFAKADQFALQAAEETNRALQQLNQATERLHEAEKLRETSFVKGKRVVSKFQKAAKIAREKQENAAHAHRRVEKLRQMLEECETGANSANNVVNTAMTEAKISEKRAAETEARAARAAAIAQKDRARAEEETRKEEILEQEAGLLHEKLLEIARKEKEVRMEAQRCAATYEKLSKQIKLIENSRQFIEEEKMEGELSEENKEFLTKGGKVHSKHAAKVEERNTISLRMDQMATEISEAAKLRTISQDAFEKKAHEWKSQADTAAKFRRVVDKSSHAAEDLAEHAEEEREAANLRKVARDRAQSHVTQKDSYKSSLEAQLAEAERHTVVADGEAVASRKEADRLAKANESYENSGFEDISAIIEGRKLTRTTLLAEYEKKKENQKAAEEKAAELKKEYETSDNVFSGAKQNSALHEKVLKNQRQEDKNALLAVNSAKATRMKAQLALEEARYAQSVVSEKLVVVKRAEEYKLKTERVVEIPTQLANMTFLHTLKQKYWERSLQLPSTHVHSFADCILDKLALKNKDSFVDNLKNFTSSHLCRTFRSWKDAEDSSQLNTDPLSQWSLGCQLVSLNFSTYDEHLQKADGRFRRNGSCGYTLKPEFLRSYDSIPERPESWKIHVLSGSYLPTPDSKQVGGNAMSYINPFVKINVYGGDLGQRKGEHVTSTVMMNGLNPVFDDKMGFIFKATSPSLAILTFTVWDKAENGTEEFIGGSAMPLSCIREGYRSVPLFDKQNTRGGAFAYACLLVKAKRMT</sequence>